<protein>
    <submittedName>
        <fullName evidence="1">Uncharacterized protein</fullName>
    </submittedName>
</protein>
<accession>A0A9D4QVP6</accession>
<evidence type="ECO:0000313" key="2">
    <source>
        <dbReference type="Proteomes" id="UP000828390"/>
    </source>
</evidence>
<dbReference type="AlphaFoldDB" id="A0A9D4QVP6"/>
<dbReference type="EMBL" id="JAIWYP010000004">
    <property type="protein sequence ID" value="KAH3843915.1"/>
    <property type="molecule type" value="Genomic_DNA"/>
</dbReference>
<comment type="caution">
    <text evidence="1">The sequence shown here is derived from an EMBL/GenBank/DDBJ whole genome shotgun (WGS) entry which is preliminary data.</text>
</comment>
<organism evidence="1 2">
    <name type="scientific">Dreissena polymorpha</name>
    <name type="common">Zebra mussel</name>
    <name type="synonym">Mytilus polymorpha</name>
    <dbReference type="NCBI Taxonomy" id="45954"/>
    <lineage>
        <taxon>Eukaryota</taxon>
        <taxon>Metazoa</taxon>
        <taxon>Spiralia</taxon>
        <taxon>Lophotrochozoa</taxon>
        <taxon>Mollusca</taxon>
        <taxon>Bivalvia</taxon>
        <taxon>Autobranchia</taxon>
        <taxon>Heteroconchia</taxon>
        <taxon>Euheterodonta</taxon>
        <taxon>Imparidentia</taxon>
        <taxon>Neoheterodontei</taxon>
        <taxon>Myida</taxon>
        <taxon>Dreissenoidea</taxon>
        <taxon>Dreissenidae</taxon>
        <taxon>Dreissena</taxon>
    </lineage>
</organism>
<sequence>MKVQPLISNGALCFFAAETASRRDSIEIQGIRMRYPSSLRIDPLVLLHAQCIAPIHTRITWGSYQYISSWVGNT</sequence>
<keyword evidence="2" id="KW-1185">Reference proteome</keyword>
<proteinExistence type="predicted"/>
<reference evidence="1" key="2">
    <citation type="submission" date="2020-11" db="EMBL/GenBank/DDBJ databases">
        <authorList>
            <person name="McCartney M.A."/>
            <person name="Auch B."/>
            <person name="Kono T."/>
            <person name="Mallez S."/>
            <person name="Becker A."/>
            <person name="Gohl D.M."/>
            <person name="Silverstein K.A.T."/>
            <person name="Koren S."/>
            <person name="Bechman K.B."/>
            <person name="Herman A."/>
            <person name="Abrahante J.E."/>
            <person name="Garbe J."/>
        </authorList>
    </citation>
    <scope>NUCLEOTIDE SEQUENCE</scope>
    <source>
        <strain evidence="1">Duluth1</strain>
        <tissue evidence="1">Whole animal</tissue>
    </source>
</reference>
<name>A0A9D4QVP6_DREPO</name>
<dbReference type="Proteomes" id="UP000828390">
    <property type="component" value="Unassembled WGS sequence"/>
</dbReference>
<reference evidence="1" key="1">
    <citation type="journal article" date="2019" name="bioRxiv">
        <title>The Genome of the Zebra Mussel, Dreissena polymorpha: A Resource for Invasive Species Research.</title>
        <authorList>
            <person name="McCartney M.A."/>
            <person name="Auch B."/>
            <person name="Kono T."/>
            <person name="Mallez S."/>
            <person name="Zhang Y."/>
            <person name="Obille A."/>
            <person name="Becker A."/>
            <person name="Abrahante J.E."/>
            <person name="Garbe J."/>
            <person name="Badalamenti J.P."/>
            <person name="Herman A."/>
            <person name="Mangelson H."/>
            <person name="Liachko I."/>
            <person name="Sullivan S."/>
            <person name="Sone E.D."/>
            <person name="Koren S."/>
            <person name="Silverstein K.A.T."/>
            <person name="Beckman K.B."/>
            <person name="Gohl D.M."/>
        </authorList>
    </citation>
    <scope>NUCLEOTIDE SEQUENCE</scope>
    <source>
        <strain evidence="1">Duluth1</strain>
        <tissue evidence="1">Whole animal</tissue>
    </source>
</reference>
<evidence type="ECO:0000313" key="1">
    <source>
        <dbReference type="EMBL" id="KAH3843915.1"/>
    </source>
</evidence>
<gene>
    <name evidence="1" type="ORF">DPMN_117450</name>
</gene>